<reference evidence="2" key="1">
    <citation type="submission" date="2022-10" db="EMBL/GenBank/DDBJ databases">
        <title>Hoeflea sp. G2-23, isolated from marine algae.</title>
        <authorList>
            <person name="Kristyanto S."/>
            <person name="Kim J.M."/>
            <person name="Jeon C.O."/>
        </authorList>
    </citation>
    <scope>NUCLEOTIDE SEQUENCE</scope>
    <source>
        <strain evidence="2">G2-23</strain>
    </source>
</reference>
<keyword evidence="1" id="KW-0238">DNA-binding</keyword>
<dbReference type="PROSITE" id="PS51197">
    <property type="entry name" value="HTH_RRF2_2"/>
    <property type="match status" value="1"/>
</dbReference>
<organism evidence="2 3">
    <name type="scientific">Hoeflea algicola</name>
    <dbReference type="NCBI Taxonomy" id="2983763"/>
    <lineage>
        <taxon>Bacteria</taxon>
        <taxon>Pseudomonadati</taxon>
        <taxon>Pseudomonadota</taxon>
        <taxon>Alphaproteobacteria</taxon>
        <taxon>Hyphomicrobiales</taxon>
        <taxon>Rhizobiaceae</taxon>
        <taxon>Hoeflea</taxon>
    </lineage>
</organism>
<proteinExistence type="predicted"/>
<dbReference type="EMBL" id="JAOVZR010000001">
    <property type="protein sequence ID" value="MCY0150560.1"/>
    <property type="molecule type" value="Genomic_DNA"/>
</dbReference>
<dbReference type="InterPro" id="IPR000944">
    <property type="entry name" value="Tscrpt_reg_Rrf2"/>
</dbReference>
<dbReference type="InterPro" id="IPR036390">
    <property type="entry name" value="WH_DNA-bd_sf"/>
</dbReference>
<dbReference type="InterPro" id="IPR036388">
    <property type="entry name" value="WH-like_DNA-bd_sf"/>
</dbReference>
<gene>
    <name evidence="2" type="ORF">OEG84_23360</name>
</gene>
<dbReference type="InterPro" id="IPR030489">
    <property type="entry name" value="TR_Rrf2-type_CS"/>
</dbReference>
<evidence type="ECO:0000313" key="3">
    <source>
        <dbReference type="Proteomes" id="UP001073227"/>
    </source>
</evidence>
<dbReference type="RefSeq" id="WP_267655990.1">
    <property type="nucleotide sequence ID" value="NZ_JAOVZR010000001.1"/>
</dbReference>
<dbReference type="SUPFAM" id="SSF46785">
    <property type="entry name" value="Winged helix' DNA-binding domain"/>
    <property type="match status" value="1"/>
</dbReference>
<name>A0ABT3ZFH6_9HYPH</name>
<evidence type="ECO:0000256" key="1">
    <source>
        <dbReference type="ARBA" id="ARBA00023125"/>
    </source>
</evidence>
<dbReference type="Proteomes" id="UP001073227">
    <property type="component" value="Unassembled WGS sequence"/>
</dbReference>
<evidence type="ECO:0000313" key="2">
    <source>
        <dbReference type="EMBL" id="MCY0150560.1"/>
    </source>
</evidence>
<accession>A0ABT3ZFH6</accession>
<dbReference type="Pfam" id="PF02082">
    <property type="entry name" value="Rrf2"/>
    <property type="match status" value="1"/>
</dbReference>
<dbReference type="NCBIfam" id="TIGR00738">
    <property type="entry name" value="rrf2_super"/>
    <property type="match status" value="1"/>
</dbReference>
<dbReference type="Gene3D" id="1.10.10.10">
    <property type="entry name" value="Winged helix-like DNA-binding domain superfamily/Winged helix DNA-binding domain"/>
    <property type="match status" value="1"/>
</dbReference>
<keyword evidence="3" id="KW-1185">Reference proteome</keyword>
<dbReference type="PANTHER" id="PTHR33221:SF4">
    <property type="entry name" value="HTH-TYPE TRANSCRIPTIONAL REPRESSOR NSRR"/>
    <property type="match status" value="1"/>
</dbReference>
<protein>
    <submittedName>
        <fullName evidence="2">Rrf2 family transcriptional regulator</fullName>
    </submittedName>
</protein>
<dbReference type="PANTHER" id="PTHR33221">
    <property type="entry name" value="WINGED HELIX-TURN-HELIX TRANSCRIPTIONAL REGULATOR, RRF2 FAMILY"/>
    <property type="match status" value="1"/>
</dbReference>
<dbReference type="PROSITE" id="PS01332">
    <property type="entry name" value="HTH_RRF2_1"/>
    <property type="match status" value="1"/>
</dbReference>
<sequence>MAERETGMRLTTYTDYSLRVLMYVSLKNGEKATIKEICDSYKISRNHVMKIVYELGLAGLLSTSRGVTGGILLAKKPEEISLRDVMLITEPDFKIAECFDCGESECPLVGNCELNKTLNTGLKAFLDVMGRVTIADLVKSKGTLTRLLNLPGF</sequence>
<comment type="caution">
    <text evidence="2">The sequence shown here is derived from an EMBL/GenBank/DDBJ whole genome shotgun (WGS) entry which is preliminary data.</text>
</comment>